<dbReference type="EMBL" id="JASNWA010000010">
    <property type="protein sequence ID" value="KAK3168963.1"/>
    <property type="molecule type" value="Genomic_DNA"/>
</dbReference>
<keyword evidence="2" id="KW-1185">Reference proteome</keyword>
<accession>A0AAD9Z1Q4</accession>
<evidence type="ECO:0000313" key="1">
    <source>
        <dbReference type="EMBL" id="KAK3168963.1"/>
    </source>
</evidence>
<reference evidence="1" key="1">
    <citation type="submission" date="2022-11" db="EMBL/GenBank/DDBJ databases">
        <title>Chromosomal genome sequence assembly and mating type (MAT) locus characterization of the leprose asexual lichenized fungus Lepraria neglecta (Nyl.) Erichsen.</title>
        <authorList>
            <person name="Allen J.L."/>
            <person name="Pfeffer B."/>
        </authorList>
    </citation>
    <scope>NUCLEOTIDE SEQUENCE</scope>
    <source>
        <strain evidence="1">Allen 5258</strain>
    </source>
</reference>
<protein>
    <submittedName>
        <fullName evidence="1">Uncharacterized protein</fullName>
    </submittedName>
</protein>
<dbReference type="AlphaFoldDB" id="A0AAD9Z1Q4"/>
<comment type="caution">
    <text evidence="1">The sequence shown here is derived from an EMBL/GenBank/DDBJ whole genome shotgun (WGS) entry which is preliminary data.</text>
</comment>
<gene>
    <name evidence="1" type="ORF">OEA41_005411</name>
</gene>
<sequence length="254" mass="29834">MPRHRAFDLLKRVTNPKAQQVEPFRFRDLPFEIRTETLNLCQVKSDGISIYLPKKSKTKTNWQAQQRFRLGRSNPERRQRKIPFVTSSTFSHESEPALRLFEIRREGWANFIYFARRLTPVITNSILKLTFDFPDLGRVKYQEATLKGYYREYDTKFNRDVKQGLEIIQDLPNLQEIYFCVDDHIVSKHLGILNEIHRSQAKNCSMVVLRIGRIFRSNPPLDEGQSVEICDYLADKMQNWGCEIEGGFEAVDAK</sequence>
<name>A0AAD9Z1Q4_9LECA</name>
<dbReference type="Proteomes" id="UP001276659">
    <property type="component" value="Unassembled WGS sequence"/>
</dbReference>
<evidence type="ECO:0000313" key="2">
    <source>
        <dbReference type="Proteomes" id="UP001276659"/>
    </source>
</evidence>
<proteinExistence type="predicted"/>
<organism evidence="1 2">
    <name type="scientific">Lepraria neglecta</name>
    <dbReference type="NCBI Taxonomy" id="209136"/>
    <lineage>
        <taxon>Eukaryota</taxon>
        <taxon>Fungi</taxon>
        <taxon>Dikarya</taxon>
        <taxon>Ascomycota</taxon>
        <taxon>Pezizomycotina</taxon>
        <taxon>Lecanoromycetes</taxon>
        <taxon>OSLEUM clade</taxon>
        <taxon>Lecanoromycetidae</taxon>
        <taxon>Lecanorales</taxon>
        <taxon>Lecanorineae</taxon>
        <taxon>Stereocaulaceae</taxon>
        <taxon>Lepraria</taxon>
    </lineage>
</organism>